<comment type="caution">
    <text evidence="2">The sequence shown here is derived from an EMBL/GenBank/DDBJ whole genome shotgun (WGS) entry which is preliminary data.</text>
</comment>
<dbReference type="AlphaFoldDB" id="A0A4R2L8X7"/>
<reference evidence="2 3" key="1">
    <citation type="submission" date="2019-03" db="EMBL/GenBank/DDBJ databases">
        <title>Genomic Encyclopedia of Type Strains, Phase IV (KMG-IV): sequencing the most valuable type-strain genomes for metagenomic binning, comparative biology and taxonomic classification.</title>
        <authorList>
            <person name="Goeker M."/>
        </authorList>
    </citation>
    <scope>NUCLEOTIDE SEQUENCE [LARGE SCALE GENOMIC DNA]</scope>
    <source>
        <strain evidence="2 3">DSM 102940</strain>
    </source>
</reference>
<proteinExistence type="predicted"/>
<evidence type="ECO:0000313" key="3">
    <source>
        <dbReference type="Proteomes" id="UP000294919"/>
    </source>
</evidence>
<evidence type="ECO:0000313" key="2">
    <source>
        <dbReference type="EMBL" id="TCO79178.1"/>
    </source>
</evidence>
<dbReference type="InterPro" id="IPR012902">
    <property type="entry name" value="N_methyl_site"/>
</dbReference>
<organism evidence="2 3">
    <name type="scientific">Marinisporobacter balticus</name>
    <dbReference type="NCBI Taxonomy" id="2018667"/>
    <lineage>
        <taxon>Bacteria</taxon>
        <taxon>Bacillati</taxon>
        <taxon>Bacillota</taxon>
        <taxon>Clostridia</taxon>
        <taxon>Peptostreptococcales</taxon>
        <taxon>Thermotaleaceae</taxon>
        <taxon>Marinisporobacter</taxon>
    </lineage>
</organism>
<keyword evidence="3" id="KW-1185">Reference proteome</keyword>
<dbReference type="Proteomes" id="UP000294919">
    <property type="component" value="Unassembled WGS sequence"/>
</dbReference>
<protein>
    <submittedName>
        <fullName evidence="2">Pilin/secretion family protein with methylation motif</fullName>
    </submittedName>
</protein>
<keyword evidence="1" id="KW-0472">Membrane</keyword>
<dbReference type="RefSeq" id="WP_132242945.1">
    <property type="nucleotide sequence ID" value="NZ_SLWV01000003.1"/>
</dbReference>
<dbReference type="OrthoDB" id="1954370at2"/>
<evidence type="ECO:0000256" key="1">
    <source>
        <dbReference type="SAM" id="Phobius"/>
    </source>
</evidence>
<keyword evidence="1" id="KW-0812">Transmembrane</keyword>
<feature type="transmembrane region" description="Helical" evidence="1">
    <location>
        <begin position="12"/>
        <end position="37"/>
    </location>
</feature>
<dbReference type="Pfam" id="PF07963">
    <property type="entry name" value="N_methyl"/>
    <property type="match status" value="1"/>
</dbReference>
<accession>A0A4R2L8X7</accession>
<gene>
    <name evidence="2" type="ORF">EV214_103231</name>
</gene>
<name>A0A4R2L8X7_9FIRM</name>
<sequence length="164" mass="19493">MKKWNNKRGFTFIEVFLSITLFSIIMGAFLTHFLFFVKTCSKDTKILGITQELRCASNYIENTIRMCNYKKIIYNDKQKRFTGEDRNANKVYIDLSGKIQYEQNTLIYFYEDKRELRINKRGEHNILVEHIKEITVSEIIENKLIEIEVFGDQEKSVKTTIKIN</sequence>
<keyword evidence="1" id="KW-1133">Transmembrane helix</keyword>
<dbReference type="EMBL" id="SLWV01000003">
    <property type="protein sequence ID" value="TCO79178.1"/>
    <property type="molecule type" value="Genomic_DNA"/>
</dbReference>